<dbReference type="InterPro" id="IPR031591">
    <property type="entry name" value="CCDC106"/>
</dbReference>
<evidence type="ECO:0000313" key="5">
    <source>
        <dbReference type="Proteomes" id="UP001228049"/>
    </source>
</evidence>
<feature type="coiled-coil region" evidence="1">
    <location>
        <begin position="91"/>
        <end position="118"/>
    </location>
</feature>
<evidence type="ECO:0000256" key="2">
    <source>
        <dbReference type="SAM" id="MobiDB-lite"/>
    </source>
</evidence>
<feature type="region of interest" description="Disordered" evidence="2">
    <location>
        <begin position="1"/>
        <end position="25"/>
    </location>
</feature>
<gene>
    <name evidence="4" type="ORF">KUDE01_026391</name>
</gene>
<feature type="compositionally biased region" description="Acidic residues" evidence="2">
    <location>
        <begin position="189"/>
        <end position="200"/>
    </location>
</feature>
<proteinExistence type="predicted"/>
<evidence type="ECO:0000313" key="4">
    <source>
        <dbReference type="EMBL" id="KAK1880871.1"/>
    </source>
</evidence>
<accession>A0AAD9BBZ5</accession>
<dbReference type="GO" id="GO:0006355">
    <property type="term" value="P:regulation of DNA-templated transcription"/>
    <property type="evidence" value="ECO:0007669"/>
    <property type="project" value="InterPro"/>
</dbReference>
<keyword evidence="5" id="KW-1185">Reference proteome</keyword>
<comment type="caution">
    <text evidence="4">The sequence shown here is derived from an EMBL/GenBank/DDBJ whole genome shotgun (WGS) entry which is preliminary data.</text>
</comment>
<feature type="region of interest" description="Disordered" evidence="2">
    <location>
        <begin position="189"/>
        <end position="218"/>
    </location>
</feature>
<dbReference type="GO" id="GO:0005654">
    <property type="term" value="C:nucleoplasm"/>
    <property type="evidence" value="ECO:0007669"/>
    <property type="project" value="TreeGrafter"/>
</dbReference>
<feature type="compositionally biased region" description="Basic and acidic residues" evidence="2">
    <location>
        <begin position="592"/>
        <end position="606"/>
    </location>
</feature>
<reference evidence="4" key="1">
    <citation type="submission" date="2023-04" db="EMBL/GenBank/DDBJ databases">
        <title>Chromosome-level genome of Chaenocephalus aceratus.</title>
        <authorList>
            <person name="Park H."/>
        </authorList>
    </citation>
    <scope>NUCLEOTIDE SEQUENCE</scope>
    <source>
        <strain evidence="4">DE</strain>
        <tissue evidence="4">Muscle</tissue>
    </source>
</reference>
<sequence>MNPPTDRDDTHPTEHYMPQPTSSGEGGLYLESYEVSFPLEESIERPPAYHLNQGQPMMDGPVVHEPPHSLYSPFILISNLRAHLYVTLEKNAWLQKRIEDMEEERNFLRCQLDRFIINMRGPEDWCVDPQRGVKVQPASPPSPPSPMTTRSGMTLKRQQGAAPRPRRASAFPVKQEFHLDEDKFYTEDEFVEEEEEEEDSSVEKGSKKKGRGRANGEPRMKMRRIFRITHGRERQRVKDPEGVMIRYNKILTTYQRVRSMSRAFQVHGVDRNTMASTSPIAELLLVAPEKVAEVGEFEASKEKLLDYARRCYKTMDEQTHVKVQAMKKTHKLLPISYRYKTCENVKIDTKLHNAANANQKEKYEADLKKEIKKLQRLRDQIKTWVASNEIKDKRQLVDNRKLIETQMERFKIVERETKTKAYSKEGLGLAQKVDPAQKEKEEVGTWLTNTIDTLNMQVDQFESEVESLSVQTRKKKGDKENQDRIEELKKFIEKHRHHIRMLETILRMLDNDSVQVDSVRKIKDDVEYYLDSSQDPDFEENEFLYDDLDLDELTQTWRTRSSSTPAAPPTSTTSSSPIPPSPATCTTENSEDDKKRGRSTDSEVGQ</sequence>
<dbReference type="PANTHER" id="PTHR16477:SF3">
    <property type="entry name" value="COILED-COIL DOMAIN CONTAINING 106B ISOFORM 1-RELATED"/>
    <property type="match status" value="1"/>
</dbReference>
<protein>
    <submittedName>
        <fullName evidence="4">CCR4-NOT transcription complex subunit 3</fullName>
    </submittedName>
</protein>
<dbReference type="PANTHER" id="PTHR16477">
    <property type="entry name" value="COILED-COIL DOMAIN-CONTAINING PROTEIN 106"/>
    <property type="match status" value="1"/>
</dbReference>
<keyword evidence="1" id="KW-0175">Coiled coil</keyword>
<dbReference type="InterPro" id="IPR007207">
    <property type="entry name" value="Not_N"/>
</dbReference>
<feature type="compositionally biased region" description="Basic and acidic residues" evidence="2">
    <location>
        <begin position="1"/>
        <end position="14"/>
    </location>
</feature>
<feature type="compositionally biased region" description="Low complexity" evidence="2">
    <location>
        <begin position="561"/>
        <end position="576"/>
    </location>
</feature>
<dbReference type="Pfam" id="PF04065">
    <property type="entry name" value="Not3"/>
    <property type="match status" value="1"/>
</dbReference>
<feature type="domain" description="CCR4-Not complex component Not N-terminal" evidence="3">
    <location>
        <begin position="347"/>
        <end position="551"/>
    </location>
</feature>
<dbReference type="Pfam" id="PF15794">
    <property type="entry name" value="CCDC106"/>
    <property type="match status" value="1"/>
</dbReference>
<feature type="non-terminal residue" evidence="4">
    <location>
        <position position="606"/>
    </location>
</feature>
<feature type="region of interest" description="Disordered" evidence="2">
    <location>
        <begin position="132"/>
        <end position="173"/>
    </location>
</feature>
<evidence type="ECO:0000259" key="3">
    <source>
        <dbReference type="Pfam" id="PF04065"/>
    </source>
</evidence>
<organism evidence="4 5">
    <name type="scientific">Dissostichus eleginoides</name>
    <name type="common">Patagonian toothfish</name>
    <name type="synonym">Dissostichus amissus</name>
    <dbReference type="NCBI Taxonomy" id="100907"/>
    <lineage>
        <taxon>Eukaryota</taxon>
        <taxon>Metazoa</taxon>
        <taxon>Chordata</taxon>
        <taxon>Craniata</taxon>
        <taxon>Vertebrata</taxon>
        <taxon>Euteleostomi</taxon>
        <taxon>Actinopterygii</taxon>
        <taxon>Neopterygii</taxon>
        <taxon>Teleostei</taxon>
        <taxon>Neoteleostei</taxon>
        <taxon>Acanthomorphata</taxon>
        <taxon>Eupercaria</taxon>
        <taxon>Perciformes</taxon>
        <taxon>Notothenioidei</taxon>
        <taxon>Nototheniidae</taxon>
        <taxon>Dissostichus</taxon>
    </lineage>
</organism>
<dbReference type="EMBL" id="JASDAP010000025">
    <property type="protein sequence ID" value="KAK1880871.1"/>
    <property type="molecule type" value="Genomic_DNA"/>
</dbReference>
<dbReference type="Proteomes" id="UP001228049">
    <property type="component" value="Unassembled WGS sequence"/>
</dbReference>
<dbReference type="AlphaFoldDB" id="A0AAD9BBZ5"/>
<name>A0AAD9BBZ5_DISEL</name>
<feature type="region of interest" description="Disordered" evidence="2">
    <location>
        <begin position="557"/>
        <end position="606"/>
    </location>
</feature>
<evidence type="ECO:0000256" key="1">
    <source>
        <dbReference type="SAM" id="Coils"/>
    </source>
</evidence>